<feature type="region of interest" description="Disordered" evidence="2">
    <location>
        <begin position="1159"/>
        <end position="1206"/>
    </location>
</feature>
<reference evidence="4 5" key="1">
    <citation type="journal article" date="2018" name="Mol. Biol. Evol.">
        <title>Broad Genomic Sampling Reveals a Smut Pathogenic Ancestry of the Fungal Clade Ustilaginomycotina.</title>
        <authorList>
            <person name="Kijpornyongpan T."/>
            <person name="Mondo S.J."/>
            <person name="Barry K."/>
            <person name="Sandor L."/>
            <person name="Lee J."/>
            <person name="Lipzen A."/>
            <person name="Pangilinan J."/>
            <person name="LaButti K."/>
            <person name="Hainaut M."/>
            <person name="Henrissat B."/>
            <person name="Grigoriev I.V."/>
            <person name="Spatafora J.W."/>
            <person name="Aime M.C."/>
        </authorList>
    </citation>
    <scope>NUCLEOTIDE SEQUENCE [LARGE SCALE GENOMIC DNA]</scope>
    <source>
        <strain evidence="4 5">MCA 4198</strain>
    </source>
</reference>
<dbReference type="OrthoDB" id="9451547at2759"/>
<proteinExistence type="predicted"/>
<accession>A0A316YMG5</accession>
<organism evidence="4 5">
    <name type="scientific">Acaromyces ingoldii</name>
    <dbReference type="NCBI Taxonomy" id="215250"/>
    <lineage>
        <taxon>Eukaryota</taxon>
        <taxon>Fungi</taxon>
        <taxon>Dikarya</taxon>
        <taxon>Basidiomycota</taxon>
        <taxon>Ustilaginomycotina</taxon>
        <taxon>Exobasidiomycetes</taxon>
        <taxon>Exobasidiales</taxon>
        <taxon>Cryptobasidiaceae</taxon>
        <taxon>Acaromyces</taxon>
    </lineage>
</organism>
<feature type="region of interest" description="Disordered" evidence="2">
    <location>
        <begin position="94"/>
        <end position="197"/>
    </location>
</feature>
<feature type="transmembrane region" description="Helical" evidence="3">
    <location>
        <begin position="1234"/>
        <end position="1256"/>
    </location>
</feature>
<dbReference type="STRING" id="215250.A0A316YMG5"/>
<keyword evidence="1" id="KW-0175">Coiled coil</keyword>
<feature type="coiled-coil region" evidence="1">
    <location>
        <begin position="568"/>
        <end position="595"/>
    </location>
</feature>
<feature type="compositionally biased region" description="Basic and acidic residues" evidence="2">
    <location>
        <begin position="461"/>
        <end position="495"/>
    </location>
</feature>
<feature type="compositionally biased region" description="Basic and acidic residues" evidence="2">
    <location>
        <begin position="1171"/>
        <end position="1180"/>
    </location>
</feature>
<gene>
    <name evidence="4" type="ORF">FA10DRAFT_286102</name>
</gene>
<evidence type="ECO:0000256" key="3">
    <source>
        <dbReference type="SAM" id="Phobius"/>
    </source>
</evidence>
<dbReference type="EMBL" id="KZ819636">
    <property type="protein sequence ID" value="PWN90391.1"/>
    <property type="molecule type" value="Genomic_DNA"/>
</dbReference>
<feature type="region of interest" description="Disordered" evidence="2">
    <location>
        <begin position="1"/>
        <end position="77"/>
    </location>
</feature>
<keyword evidence="3" id="KW-0472">Membrane</keyword>
<feature type="compositionally biased region" description="Basic and acidic residues" evidence="2">
    <location>
        <begin position="1061"/>
        <end position="1073"/>
    </location>
</feature>
<evidence type="ECO:0000313" key="4">
    <source>
        <dbReference type="EMBL" id="PWN90391.1"/>
    </source>
</evidence>
<keyword evidence="3" id="KW-0812">Transmembrane</keyword>
<feature type="region of interest" description="Disordered" evidence="2">
    <location>
        <begin position="461"/>
        <end position="552"/>
    </location>
</feature>
<feature type="compositionally biased region" description="Polar residues" evidence="2">
    <location>
        <begin position="701"/>
        <end position="713"/>
    </location>
</feature>
<dbReference type="InParanoid" id="A0A316YMG5"/>
<feature type="compositionally biased region" description="Low complexity" evidence="2">
    <location>
        <begin position="346"/>
        <end position="357"/>
    </location>
</feature>
<feature type="compositionally biased region" description="Basic and acidic residues" evidence="2">
    <location>
        <begin position="522"/>
        <end position="545"/>
    </location>
</feature>
<keyword evidence="5" id="KW-1185">Reference proteome</keyword>
<feature type="region of interest" description="Disordered" evidence="2">
    <location>
        <begin position="987"/>
        <end position="1007"/>
    </location>
</feature>
<protein>
    <submittedName>
        <fullName evidence="4">Uncharacterized protein</fullName>
    </submittedName>
</protein>
<sequence>MLSDTASVAAHRPRPPGPRRSSANPSRRRPAEGTPAGDVAERPGEELMPPPDIINGSRHSSSASAASPPSSSSSAAASCAIKYEQDLGLDLPQHLTAALERSRRAPEGHGSANRSRTLSPGAERLESLFVDSASSAPLSAHGVGKDRRRSTPNTEDEHERVKAALPSYEDQSNLERPPSLDYSEDGSEKSLDRDWVGGLPREELEALLVEANKVIKARERDLGIAAAIGKALLEKNMSLRSKHEGILTRLSTSASLSNMLPAGEGPANSPPTSDIHIADDPSHGHFDDETPRPTPRLDGDYFAHSVAQPSDPFVSPTAPRQQQSRLHHSPSSSVSSSRTPMNNLFQQQSQSPSAASALPGYWHSDDGPSKWPSNRSEYFVPSGPPSPSVSRAGVSREQSYDNLARVQAQANEEAQRQLETLSKQNDALLDQLAQLQTEAEDAKKQGGRRLKKLTREIEGLKGELEAATERNVELELEHAGQEDGPRITPPKEKKAWTRKGSMAIWPSSDDGTPSSRGGRSTTADRDQDGHSVHSLEDSKGADARSIRSQSSMTSTLEAAASLAARPHSEGERALVAQLLSKIQELEETNASLTIAGTEMDGRIGRAIEEGERIRDAYEAVETANGADQSFRPASISRSFSSGLGGGSPLQMSPMSSTASASPATAARRAKRRAPGNRYIIEGRRTIRDALRQNIDEEESDPPSSGRSSPTQSRGQRHRMLRPRILITPSTEDLAARRKHDEENGWVDLEASPSQSDTLRFPVRRLNRKQASVVRRVSSDASFALNRQLFDNRGPVASTPPKGNLPARDFSMDSQLDSYGHRREPDLDSLSNVSSIVPWQGRRSLQSELVGIADADRDLFAWNEEQLAGQVDRSRNDDHVDGGPLHLSDLNNPDHRRLRPQRSASSLRAASEPESDIADLKWSVSSGETVVSRSRWASPVKHQQLQRIAAAPYTEGIGQSGEEEETSALVHLADGDWLDPEESIVYRGGLRDQKETTGESYDELESATRKAPLHWADDDDFGRPITESEARRLGLMPRQDSTLGNRKRSMLLGWVGATKTKPKSDKGKAREQPRQIESSEAVAERLQTQALLREKRVAALQARLVAGQLTPAKAYAMGLTDEDGRLLAPFPSGKSSFDDSVESEATARALAMSSVRYRRRTLSRPVSPQAVRSKEKTKEGEGGASSSDEAFEMLDLDPARRKKGKRGTDYYPVSYSARYRPAVVKQRVQQASVEAVTWASAWATFSLVMVFAFLVAFSRGPKKILNTKPATQ</sequence>
<dbReference type="Proteomes" id="UP000245768">
    <property type="component" value="Unassembled WGS sequence"/>
</dbReference>
<name>A0A316YMG5_9BASI</name>
<feature type="region of interest" description="Disordered" evidence="2">
    <location>
        <begin position="869"/>
        <end position="911"/>
    </location>
</feature>
<evidence type="ECO:0000256" key="2">
    <source>
        <dbReference type="SAM" id="MobiDB-lite"/>
    </source>
</evidence>
<feature type="compositionally biased region" description="Basic and acidic residues" evidence="2">
    <location>
        <begin position="680"/>
        <end position="694"/>
    </location>
</feature>
<feature type="compositionally biased region" description="Low complexity" evidence="2">
    <location>
        <begin position="655"/>
        <end position="666"/>
    </location>
</feature>
<feature type="compositionally biased region" description="Low complexity" evidence="2">
    <location>
        <begin position="320"/>
        <end position="338"/>
    </location>
</feature>
<evidence type="ECO:0000313" key="5">
    <source>
        <dbReference type="Proteomes" id="UP000245768"/>
    </source>
</evidence>
<feature type="compositionally biased region" description="Basic and acidic residues" evidence="2">
    <location>
        <begin position="186"/>
        <end position="197"/>
    </location>
</feature>
<feature type="compositionally biased region" description="Basic and acidic residues" evidence="2">
    <location>
        <begin position="871"/>
        <end position="880"/>
    </location>
</feature>
<feature type="compositionally biased region" description="Low complexity" evidence="2">
    <location>
        <begin position="60"/>
        <end position="77"/>
    </location>
</feature>
<feature type="region of interest" description="Disordered" evidence="2">
    <location>
        <begin position="637"/>
        <end position="722"/>
    </location>
</feature>
<feature type="compositionally biased region" description="Polar residues" evidence="2">
    <location>
        <begin position="509"/>
        <end position="521"/>
    </location>
</feature>
<dbReference type="AlphaFoldDB" id="A0A316YMG5"/>
<evidence type="ECO:0000256" key="1">
    <source>
        <dbReference type="SAM" id="Coils"/>
    </source>
</evidence>
<dbReference type="GeneID" id="37045967"/>
<keyword evidence="3" id="KW-1133">Transmembrane helix</keyword>
<feature type="region of interest" description="Disordered" evidence="2">
    <location>
        <begin position="257"/>
        <end position="399"/>
    </location>
</feature>
<dbReference type="RefSeq" id="XP_025377589.1">
    <property type="nucleotide sequence ID" value="XM_025524051.1"/>
</dbReference>
<feature type="region of interest" description="Disordered" evidence="2">
    <location>
        <begin position="1056"/>
        <end position="1078"/>
    </location>
</feature>
<feature type="compositionally biased region" description="Basic and acidic residues" evidence="2">
    <location>
        <begin position="276"/>
        <end position="301"/>
    </location>
</feature>